<feature type="region of interest" description="Disordered" evidence="3">
    <location>
        <begin position="638"/>
        <end position="665"/>
    </location>
</feature>
<feature type="region of interest" description="Disordered" evidence="3">
    <location>
        <begin position="91"/>
        <end position="119"/>
    </location>
</feature>
<feature type="domain" description="Splicing factor Cactin C-terminal" evidence="4">
    <location>
        <begin position="713"/>
        <end position="838"/>
    </location>
</feature>
<dbReference type="Pfam" id="PF10312">
    <property type="entry name" value="Cactin_mid"/>
    <property type="match status" value="1"/>
</dbReference>
<dbReference type="InterPro" id="IPR019134">
    <property type="entry name" value="Cactin_C"/>
</dbReference>
<dbReference type="InterPro" id="IPR018816">
    <property type="entry name" value="Cactin_central"/>
</dbReference>
<dbReference type="GO" id="GO:0045292">
    <property type="term" value="P:mRNA cis splicing, via spliceosome"/>
    <property type="evidence" value="ECO:0007669"/>
    <property type="project" value="TreeGrafter"/>
</dbReference>
<dbReference type="FunCoup" id="A0A2V0NNE7">
    <property type="interactions" value="1912"/>
</dbReference>
<accession>A0A2V0NNE7</accession>
<organism evidence="6 7">
    <name type="scientific">Raphidocelis subcapitata</name>
    <dbReference type="NCBI Taxonomy" id="307507"/>
    <lineage>
        <taxon>Eukaryota</taxon>
        <taxon>Viridiplantae</taxon>
        <taxon>Chlorophyta</taxon>
        <taxon>core chlorophytes</taxon>
        <taxon>Chlorophyceae</taxon>
        <taxon>CS clade</taxon>
        <taxon>Sphaeropleales</taxon>
        <taxon>Selenastraceae</taxon>
        <taxon>Raphidocelis</taxon>
    </lineage>
</organism>
<evidence type="ECO:0000313" key="6">
    <source>
        <dbReference type="EMBL" id="GBF89076.1"/>
    </source>
</evidence>
<evidence type="ECO:0000256" key="3">
    <source>
        <dbReference type="SAM" id="MobiDB-lite"/>
    </source>
</evidence>
<evidence type="ECO:0000256" key="1">
    <source>
        <dbReference type="ARBA" id="ARBA00006895"/>
    </source>
</evidence>
<dbReference type="Pfam" id="PF09732">
    <property type="entry name" value="CactinC_cactus"/>
    <property type="match status" value="1"/>
</dbReference>
<feature type="compositionally biased region" description="Basic residues" evidence="3">
    <location>
        <begin position="1"/>
        <end position="26"/>
    </location>
</feature>
<comment type="similarity">
    <text evidence="1">Belongs to the CACTIN family.</text>
</comment>
<dbReference type="STRING" id="307507.A0A2V0NNE7"/>
<evidence type="ECO:0000259" key="4">
    <source>
        <dbReference type="Pfam" id="PF09732"/>
    </source>
</evidence>
<dbReference type="EMBL" id="BDRX01000008">
    <property type="protein sequence ID" value="GBF89076.1"/>
    <property type="molecule type" value="Genomic_DNA"/>
</dbReference>
<dbReference type="PANTHER" id="PTHR21737:SF4">
    <property type="entry name" value="SPLICING FACTOR CACTIN"/>
    <property type="match status" value="1"/>
</dbReference>
<gene>
    <name evidence="6" type="ORF">Rsub_01793</name>
</gene>
<dbReference type="OrthoDB" id="265955at2759"/>
<dbReference type="InParanoid" id="A0A2V0NNE7"/>
<evidence type="ECO:0000259" key="5">
    <source>
        <dbReference type="Pfam" id="PF10312"/>
    </source>
</evidence>
<feature type="compositionally biased region" description="Low complexity" evidence="3">
    <location>
        <begin position="638"/>
        <end position="650"/>
    </location>
</feature>
<keyword evidence="7" id="KW-1185">Reference proteome</keyword>
<evidence type="ECO:0000313" key="7">
    <source>
        <dbReference type="Proteomes" id="UP000247498"/>
    </source>
</evidence>
<comment type="caution">
    <text evidence="6">The sequence shown here is derived from an EMBL/GenBank/DDBJ whole genome shotgun (WGS) entry which is preliminary data.</text>
</comment>
<feature type="domain" description="Splicing factor cactin central" evidence="5">
    <location>
        <begin position="133"/>
        <end position="370"/>
    </location>
</feature>
<feature type="compositionally biased region" description="Basic and acidic residues" evidence="3">
    <location>
        <begin position="94"/>
        <end position="119"/>
    </location>
</feature>
<sequence length="838" mass="90276">MGHKDHKKEKKQKHKEKDKSKKRRRERSSSPDSGTDSDEARKRQKAEKMAKKVAQYWDKQTSKGVAPNKFVWVKKVERDLQSGKSVREFTVQAEAEKHRERMSEIEKVQKRREEKEAEKARMEEELALLERQRLAAEAAGQEEKEEEFHLEQAVMRSDRRLAQGRPRPVDFVARALYGLKGGREGDDEDEDGEEDAAAIAAEPYLVFEGLLIEDIQELADDIKGFKASGGARGLGRGFCALVVGGGELDVKDPLHADFWGCMHVVAAEELSAAQRRDADDRALSRAGGGVAGAGRLAAAAAAGGGAAAMPAEVRREIEGLLAGQTHGELRKMEGQINASLAAGEGDPDYWEAVLERLQVYAAKARLREIHADLLRRRIEKEAGRIDVAEIMGWAAEEAAEGDEGAAEARRAAAAAALAAAEAVAAAAVAAAAAEGEEEGAEAMDVDRGDAAAAAAPAAAAAGAAAAAAPGAPARGVVNEEEIPISDDEEEAAAAAAATAAAAAAGPEEGGSEGEEPASPRAREPGYVGIGAEGGPRDARNAAALEESDGRYSPPPVNPVRLEPGAVVVAEEEDARTLALLRQEIKLKEAARYLAASEASAKQLASQAADRAYQRQFASRSLAPVHPMLRNVAEPELDAAGAGPSGAGAAPLRIGLGPVQRQDEDPELRRLRTQAEKVMAGAAGEDEEAGAAPGLDLPFGGEVGLGVASQAYWWHNKYAPRKPKYFNRIHTGYEWNKYNQTHYDTDNPPPKVVQGYKFNIFYPDLIDKKATPSYKVEPDPSGSKDTCILVFTAGPPYEDIAFRIVNKEWETTHRRGFKCTYERGILHLYFNFKRARYRR</sequence>
<dbReference type="AlphaFoldDB" id="A0A2V0NNE7"/>
<feature type="compositionally biased region" description="Low complexity" evidence="3">
    <location>
        <begin position="492"/>
        <end position="506"/>
    </location>
</feature>
<feature type="compositionally biased region" description="Basic and acidic residues" evidence="3">
    <location>
        <begin position="38"/>
        <end position="50"/>
    </location>
</feature>
<feature type="region of interest" description="Disordered" evidence="3">
    <location>
        <begin position="1"/>
        <end position="56"/>
    </location>
</feature>
<name>A0A2V0NNE7_9CHLO</name>
<dbReference type="GO" id="GO:0005681">
    <property type="term" value="C:spliceosomal complex"/>
    <property type="evidence" value="ECO:0007669"/>
    <property type="project" value="TreeGrafter"/>
</dbReference>
<feature type="region of interest" description="Disordered" evidence="3">
    <location>
        <begin position="487"/>
        <end position="536"/>
    </location>
</feature>
<dbReference type="GO" id="GO:0005737">
    <property type="term" value="C:cytoplasm"/>
    <property type="evidence" value="ECO:0007669"/>
    <property type="project" value="TreeGrafter"/>
</dbReference>
<reference evidence="6 7" key="1">
    <citation type="journal article" date="2018" name="Sci. Rep.">
        <title>Raphidocelis subcapitata (=Pseudokirchneriella subcapitata) provides an insight into genome evolution and environmental adaptations in the Sphaeropleales.</title>
        <authorList>
            <person name="Suzuki S."/>
            <person name="Yamaguchi H."/>
            <person name="Nakajima N."/>
            <person name="Kawachi M."/>
        </authorList>
    </citation>
    <scope>NUCLEOTIDE SEQUENCE [LARGE SCALE GENOMIC DNA]</scope>
    <source>
        <strain evidence="6 7">NIES-35</strain>
    </source>
</reference>
<dbReference type="Proteomes" id="UP000247498">
    <property type="component" value="Unassembled WGS sequence"/>
</dbReference>
<protein>
    <recommendedName>
        <fullName evidence="2">Splicing factor Cactin</fullName>
    </recommendedName>
</protein>
<evidence type="ECO:0000256" key="2">
    <source>
        <dbReference type="ARBA" id="ARBA00034534"/>
    </source>
</evidence>
<dbReference type="PANTHER" id="PTHR21737">
    <property type="entry name" value="POLYGLUTAMINE BINDING PROTEIN 1/MARVEL MEMBRANE-ASSOCIATING DOMAIN CONTAINING 3"/>
    <property type="match status" value="1"/>
</dbReference>
<dbReference type="SMART" id="SM01050">
    <property type="entry name" value="CactinC_cactus"/>
    <property type="match status" value="1"/>
</dbReference>
<proteinExistence type="inferred from homology"/>